<accession>F8N351</accession>
<keyword evidence="3" id="KW-1185">Reference proteome</keyword>
<evidence type="ECO:0000313" key="2">
    <source>
        <dbReference type="EMBL" id="EGO52562.1"/>
    </source>
</evidence>
<protein>
    <submittedName>
        <fullName evidence="2">Uncharacterized protein</fullName>
    </submittedName>
</protein>
<dbReference type="VEuPathDB" id="FungiDB:NEUTE1DRAFT_55267"/>
<reference evidence="3" key="1">
    <citation type="journal article" date="2011" name="Genetics">
        <title>Massive changes in genome architecture accompany the transition to self-fertility in the filamentous fungus Neurospora tetrasperma.</title>
        <authorList>
            <person name="Ellison C.E."/>
            <person name="Stajich J.E."/>
            <person name="Jacobson D.J."/>
            <person name="Natvig D.O."/>
            <person name="Lapidus A."/>
            <person name="Foster B."/>
            <person name="Aerts A."/>
            <person name="Riley R."/>
            <person name="Lindquist E.A."/>
            <person name="Grigoriev I.V."/>
            <person name="Taylor J.W."/>
        </authorList>
    </citation>
    <scope>NUCLEOTIDE SEQUENCE [LARGE SCALE GENOMIC DNA]</scope>
    <source>
        <strain evidence="3">FGSC 2508 / P0657</strain>
    </source>
</reference>
<feature type="region of interest" description="Disordered" evidence="1">
    <location>
        <begin position="55"/>
        <end position="74"/>
    </location>
</feature>
<name>F8N351_NEUT8</name>
<dbReference type="EMBL" id="GL891382">
    <property type="protein sequence ID" value="EGO52562.1"/>
    <property type="molecule type" value="Genomic_DNA"/>
</dbReference>
<evidence type="ECO:0000313" key="3">
    <source>
        <dbReference type="Proteomes" id="UP000008065"/>
    </source>
</evidence>
<dbReference type="HOGENOM" id="CLU_2688408_0_0_1"/>
<dbReference type="Proteomes" id="UP000008065">
    <property type="component" value="Unassembled WGS sequence"/>
</dbReference>
<dbReference type="GeneID" id="20828471"/>
<evidence type="ECO:0000256" key="1">
    <source>
        <dbReference type="SAM" id="MobiDB-lite"/>
    </source>
</evidence>
<proteinExistence type="predicted"/>
<dbReference type="AlphaFoldDB" id="F8N351"/>
<gene>
    <name evidence="2" type="ORF">NEUTE1DRAFT_55267</name>
</gene>
<organism evidence="2 3">
    <name type="scientific">Neurospora tetrasperma (strain FGSC 2508 / ATCC MYA-4615 / P0657)</name>
    <dbReference type="NCBI Taxonomy" id="510951"/>
    <lineage>
        <taxon>Eukaryota</taxon>
        <taxon>Fungi</taxon>
        <taxon>Dikarya</taxon>
        <taxon>Ascomycota</taxon>
        <taxon>Pezizomycotina</taxon>
        <taxon>Sordariomycetes</taxon>
        <taxon>Sordariomycetidae</taxon>
        <taxon>Sordariales</taxon>
        <taxon>Sordariaceae</taxon>
        <taxon>Neurospora</taxon>
    </lineage>
</organism>
<dbReference type="RefSeq" id="XP_009856202.1">
    <property type="nucleotide sequence ID" value="XM_009857900.1"/>
</dbReference>
<dbReference type="KEGG" id="nte:NEUTE1DRAFT55267"/>
<sequence>MPQSRAVATLSSKETGKSIRCLTHVVGRTPDPDPRPDYILCCPKIGRDYFLLTSFKPPEPPPTTGGVHRPPRTD</sequence>